<evidence type="ECO:0000313" key="4">
    <source>
        <dbReference type="Proteomes" id="UP001549139"/>
    </source>
</evidence>
<sequence>MAHMAQNSSTSLKHMWDTRPHRIPKDAGGRAVIAGICVGFGQRYKVDPVAVRIAFVILSLVFGGGIFAYLLCWFVMPRVGMTITPAKAIVTPKEQLTPHEIEERKPGWWLLIGLIIFLPALSQASDVRGTLISFAAFFFVWFFTYARQPEPPADPSGNNDLV</sequence>
<dbReference type="Pfam" id="PF04024">
    <property type="entry name" value="PspC"/>
    <property type="match status" value="1"/>
</dbReference>
<evidence type="ECO:0000313" key="3">
    <source>
        <dbReference type="EMBL" id="MET3945114.1"/>
    </source>
</evidence>
<feature type="transmembrane region" description="Helical" evidence="1">
    <location>
        <begin position="129"/>
        <end position="146"/>
    </location>
</feature>
<keyword evidence="1" id="KW-0472">Membrane</keyword>
<proteinExistence type="predicted"/>
<dbReference type="EMBL" id="JBEPNZ010000001">
    <property type="protein sequence ID" value="MET3945114.1"/>
    <property type="molecule type" value="Genomic_DNA"/>
</dbReference>
<comment type="caution">
    <text evidence="3">The sequence shown here is derived from an EMBL/GenBank/DDBJ whole genome shotgun (WGS) entry which is preliminary data.</text>
</comment>
<dbReference type="Proteomes" id="UP001549139">
    <property type="component" value="Unassembled WGS sequence"/>
</dbReference>
<keyword evidence="1" id="KW-1133">Transmembrane helix</keyword>
<accession>A0ABV2P076</accession>
<keyword evidence="1" id="KW-0812">Transmembrane</keyword>
<evidence type="ECO:0000256" key="1">
    <source>
        <dbReference type="SAM" id="Phobius"/>
    </source>
</evidence>
<feature type="domain" description="Phage shock protein PspC N-terminal" evidence="2">
    <location>
        <begin position="31"/>
        <end position="78"/>
    </location>
</feature>
<dbReference type="InterPro" id="IPR007168">
    <property type="entry name" value="Phageshock_PspC_N"/>
</dbReference>
<name>A0ABV2P076_9CORY</name>
<reference evidence="3 4" key="1">
    <citation type="submission" date="2024-06" db="EMBL/GenBank/DDBJ databases">
        <title>Sequencing the genomes of 1000 actinobacteria strains.</title>
        <authorList>
            <person name="Klenk H.-P."/>
        </authorList>
    </citation>
    <scope>NUCLEOTIDE SEQUENCE [LARGE SCALE GENOMIC DNA]</scope>
    <source>
        <strain evidence="3 4">DSM 44265</strain>
    </source>
</reference>
<organism evidence="3 4">
    <name type="scientific">Corynebacterium mucifaciens</name>
    <dbReference type="NCBI Taxonomy" id="57171"/>
    <lineage>
        <taxon>Bacteria</taxon>
        <taxon>Bacillati</taxon>
        <taxon>Actinomycetota</taxon>
        <taxon>Actinomycetes</taxon>
        <taxon>Mycobacteriales</taxon>
        <taxon>Corynebacteriaceae</taxon>
        <taxon>Corynebacterium</taxon>
    </lineage>
</organism>
<feature type="transmembrane region" description="Helical" evidence="1">
    <location>
        <begin position="53"/>
        <end position="76"/>
    </location>
</feature>
<protein>
    <submittedName>
        <fullName evidence="3">Phage shock protein PspC (Stress-responsive transcriptional regulator)</fullName>
    </submittedName>
</protein>
<feature type="transmembrane region" description="Helical" evidence="1">
    <location>
        <begin position="106"/>
        <end position="122"/>
    </location>
</feature>
<keyword evidence="4" id="KW-1185">Reference proteome</keyword>
<evidence type="ECO:0000259" key="2">
    <source>
        <dbReference type="Pfam" id="PF04024"/>
    </source>
</evidence>
<gene>
    <name evidence="3" type="ORF">JOF50_001913</name>
</gene>